<keyword evidence="4" id="KW-0479">Metal-binding</keyword>
<dbReference type="Pfam" id="PF03372">
    <property type="entry name" value="Exo_endo_phos"/>
    <property type="match status" value="1"/>
</dbReference>
<sequence length="361" mass="40821">MIRFVKKIIIQILAIANLVTILVMLIAGYADRLDPTVHPSLANMGLLLPVLLIMNVGFLVAWVIFHFKNCWIPIVGFALCFPPIRNYCPLNLPKEAPPHAIKVLSYNVWYFAGWEDKGKANPILTYLRAQDADIVCLQEAETTEVGKERIEAALNPIYAYRDFSLTEKGSDRMAIYSKFPILKKEAIHYPSEGNHSTAFFLNIKGDTAIVINNHLESIGLTEEDKDNFKGMVKGELETDSIKIGSKSLYHKLAKATKIRAPQAKSVAQYIEQHQDKTIILCGDFNDGPNSFARRTIAKHLRDCYIETGNGPGISYHLGGFYVRIDQLMCSKNLKPYHCQVDNKIKTSDHYPIYCWLEKQAK</sequence>
<dbReference type="AlphaFoldDB" id="A0A098YTG4"/>
<keyword evidence="6" id="KW-0378">Hydrolase</keyword>
<dbReference type="EMBL" id="JRPQ01000026">
    <property type="protein sequence ID" value="KGI22990.1"/>
    <property type="molecule type" value="Genomic_DNA"/>
</dbReference>
<reference evidence="11 12" key="1">
    <citation type="submission" date="2014-07" db="EMBL/GenBank/DDBJ databases">
        <authorList>
            <person name="McCorrison J."/>
            <person name="Sanka R."/>
            <person name="Torralba M."/>
            <person name="Gillis M."/>
            <person name="Haft D.H."/>
            <person name="Methe B."/>
            <person name="Sutton G."/>
            <person name="Nelson K.E."/>
        </authorList>
    </citation>
    <scope>NUCLEOTIDE SEQUENCE [LARGE SCALE GENOMIC DNA]</scope>
    <source>
        <strain evidence="11 12">S9-PR14</strain>
    </source>
</reference>
<dbReference type="GO" id="GO:0016787">
    <property type="term" value="F:hydrolase activity"/>
    <property type="evidence" value="ECO:0007669"/>
    <property type="project" value="UniProtKB-KW"/>
</dbReference>
<keyword evidence="8" id="KW-0234">DNA repair</keyword>
<dbReference type="GO" id="GO:0004519">
    <property type="term" value="F:endonuclease activity"/>
    <property type="evidence" value="ECO:0007669"/>
    <property type="project" value="UniProtKB-KW"/>
</dbReference>
<evidence type="ECO:0000256" key="9">
    <source>
        <dbReference type="SAM" id="Phobius"/>
    </source>
</evidence>
<dbReference type="InterPro" id="IPR036691">
    <property type="entry name" value="Endo/exonu/phosph_ase_sf"/>
</dbReference>
<evidence type="ECO:0000313" key="11">
    <source>
        <dbReference type="EMBL" id="KGI22990.1"/>
    </source>
</evidence>
<proteinExistence type="predicted"/>
<dbReference type="PANTHER" id="PTHR15822:SF4">
    <property type="entry name" value="TYROSYL-DNA PHOSPHODIESTERASE 2"/>
    <property type="match status" value="1"/>
</dbReference>
<dbReference type="SUPFAM" id="SSF56219">
    <property type="entry name" value="DNase I-like"/>
    <property type="match status" value="1"/>
</dbReference>
<evidence type="ECO:0000256" key="3">
    <source>
        <dbReference type="ARBA" id="ARBA00022722"/>
    </source>
</evidence>
<protein>
    <submittedName>
        <fullName evidence="11">AP endonuclease</fullName>
    </submittedName>
</protein>
<keyword evidence="7" id="KW-0460">Magnesium</keyword>
<dbReference type="Proteomes" id="UP000029723">
    <property type="component" value="Unassembled WGS sequence"/>
</dbReference>
<organism evidence="11 12">
    <name type="scientific">Hoylesella timonensis S9-PR14</name>
    <dbReference type="NCBI Taxonomy" id="1401062"/>
    <lineage>
        <taxon>Bacteria</taxon>
        <taxon>Pseudomonadati</taxon>
        <taxon>Bacteroidota</taxon>
        <taxon>Bacteroidia</taxon>
        <taxon>Bacteroidales</taxon>
        <taxon>Prevotellaceae</taxon>
        <taxon>Hoylesella</taxon>
    </lineage>
</organism>
<keyword evidence="9" id="KW-1133">Transmembrane helix</keyword>
<gene>
    <name evidence="11" type="ORF">HMPREF9304_01335</name>
</gene>
<keyword evidence="9" id="KW-0472">Membrane</keyword>
<feature type="domain" description="Endonuclease/exonuclease/phosphatase" evidence="10">
    <location>
        <begin position="104"/>
        <end position="349"/>
    </location>
</feature>
<dbReference type="GO" id="GO:0006281">
    <property type="term" value="P:DNA repair"/>
    <property type="evidence" value="ECO:0007669"/>
    <property type="project" value="UniProtKB-KW"/>
</dbReference>
<evidence type="ECO:0000256" key="1">
    <source>
        <dbReference type="ARBA" id="ARBA00001936"/>
    </source>
</evidence>
<keyword evidence="5" id="KW-0227">DNA damage</keyword>
<dbReference type="CDD" id="cd09084">
    <property type="entry name" value="EEP-2"/>
    <property type="match status" value="1"/>
</dbReference>
<evidence type="ECO:0000256" key="7">
    <source>
        <dbReference type="ARBA" id="ARBA00022842"/>
    </source>
</evidence>
<evidence type="ECO:0000256" key="6">
    <source>
        <dbReference type="ARBA" id="ARBA00022801"/>
    </source>
</evidence>
<dbReference type="RefSeq" id="WP_036926014.1">
    <property type="nucleotide sequence ID" value="NZ_JRPQ01000026.1"/>
</dbReference>
<comment type="cofactor">
    <cofactor evidence="2">
        <name>Mg(2+)</name>
        <dbReference type="ChEBI" id="CHEBI:18420"/>
    </cofactor>
</comment>
<dbReference type="Gene3D" id="3.60.10.10">
    <property type="entry name" value="Endonuclease/exonuclease/phosphatase"/>
    <property type="match status" value="1"/>
</dbReference>
<feature type="transmembrane region" description="Helical" evidence="9">
    <location>
        <begin position="42"/>
        <end position="65"/>
    </location>
</feature>
<keyword evidence="3" id="KW-0540">Nuclease</keyword>
<evidence type="ECO:0000256" key="2">
    <source>
        <dbReference type="ARBA" id="ARBA00001946"/>
    </source>
</evidence>
<evidence type="ECO:0000256" key="8">
    <source>
        <dbReference type="ARBA" id="ARBA00023204"/>
    </source>
</evidence>
<feature type="transmembrane region" description="Helical" evidence="9">
    <location>
        <begin position="12"/>
        <end position="30"/>
    </location>
</feature>
<accession>A0A098YTG4</accession>
<dbReference type="InterPro" id="IPR051547">
    <property type="entry name" value="TDP2-like"/>
</dbReference>
<comment type="caution">
    <text evidence="11">The sequence shown here is derived from an EMBL/GenBank/DDBJ whole genome shotgun (WGS) entry which is preliminary data.</text>
</comment>
<dbReference type="InterPro" id="IPR005135">
    <property type="entry name" value="Endo/exonuclease/phosphatase"/>
</dbReference>
<keyword evidence="9" id="KW-0812">Transmembrane</keyword>
<name>A0A098YTG4_9BACT</name>
<dbReference type="OrthoDB" id="635146at2"/>
<evidence type="ECO:0000256" key="5">
    <source>
        <dbReference type="ARBA" id="ARBA00022763"/>
    </source>
</evidence>
<keyword evidence="11" id="KW-0255">Endonuclease</keyword>
<dbReference type="GO" id="GO:0046872">
    <property type="term" value="F:metal ion binding"/>
    <property type="evidence" value="ECO:0007669"/>
    <property type="project" value="UniProtKB-KW"/>
</dbReference>
<evidence type="ECO:0000259" key="10">
    <source>
        <dbReference type="Pfam" id="PF03372"/>
    </source>
</evidence>
<evidence type="ECO:0000313" key="12">
    <source>
        <dbReference type="Proteomes" id="UP000029723"/>
    </source>
</evidence>
<comment type="cofactor">
    <cofactor evidence="1">
        <name>Mn(2+)</name>
        <dbReference type="ChEBI" id="CHEBI:29035"/>
    </cofactor>
</comment>
<dbReference type="PANTHER" id="PTHR15822">
    <property type="entry name" value="TRAF AND TNF RECEPTOR-ASSOCIATED PROTEIN"/>
    <property type="match status" value="1"/>
</dbReference>
<evidence type="ECO:0000256" key="4">
    <source>
        <dbReference type="ARBA" id="ARBA00022723"/>
    </source>
</evidence>